<evidence type="ECO:0000256" key="8">
    <source>
        <dbReference type="ARBA" id="ARBA00022989"/>
    </source>
</evidence>
<keyword evidence="4 11" id="KW-0812">Transmembrane</keyword>
<keyword evidence="6" id="KW-0418">Kinase</keyword>
<keyword evidence="2" id="KW-0597">Phosphoprotein</keyword>
<dbReference type="InterPro" id="IPR029016">
    <property type="entry name" value="GAF-like_dom_sf"/>
</dbReference>
<dbReference type="GO" id="GO:0005886">
    <property type="term" value="C:plasma membrane"/>
    <property type="evidence" value="ECO:0007669"/>
    <property type="project" value="TreeGrafter"/>
</dbReference>
<dbReference type="AlphaFoldDB" id="A0A1M5KBN7"/>
<dbReference type="InterPro" id="IPR025201">
    <property type="entry name" value="KdpD_TM"/>
</dbReference>
<reference evidence="13 14" key="1">
    <citation type="submission" date="2016-11" db="EMBL/GenBank/DDBJ databases">
        <authorList>
            <person name="Jaros S."/>
            <person name="Januszkiewicz K."/>
            <person name="Wedrychowicz H."/>
        </authorList>
    </citation>
    <scope>NUCLEOTIDE SEQUENCE [LARGE SCALE GENOMIC DNA]</scope>
    <source>
        <strain evidence="13 14">GAS242</strain>
    </source>
</reference>
<proteinExistence type="predicted"/>
<keyword evidence="8 11" id="KW-1133">Transmembrane helix</keyword>
<dbReference type="EMBL" id="LT670818">
    <property type="protein sequence ID" value="SHG50157.1"/>
    <property type="molecule type" value="Genomic_DNA"/>
</dbReference>
<dbReference type="GO" id="GO:0005524">
    <property type="term" value="F:ATP binding"/>
    <property type="evidence" value="ECO:0007669"/>
    <property type="project" value="UniProtKB-KW"/>
</dbReference>
<evidence type="ECO:0000256" key="10">
    <source>
        <dbReference type="ARBA" id="ARBA00023136"/>
    </source>
</evidence>
<sequence>MTTPKATLPNEASQLDDSDPFQVLRLSSAPIAVRYLAAVVMTAFATVIAVGLDSKVSIPNLSLVYVIPVVIAAVAFGLGPSLCSAVVGALAYNFFFTEPRYSLMVDDPANVWAIGLLFVVGCIASGVASIARRRADDAALLMRQAKILQLYSHDVVGADDGREIVSLAASTLEALFHVPVVVMLMSETKVTFMERRGEIELLDVEMEAAQSSLTTGRPVPAGIYPFDASRLDFWPVSTPTGQWAVIGLAFDPDERPSKPATLVETVGGLVALALDRQHFRTG</sequence>
<comment type="subcellular location">
    <subcellularLocation>
        <location evidence="1">Membrane</location>
        <topology evidence="1">Multi-pass membrane protein</topology>
    </subcellularLocation>
</comment>
<dbReference type="Gene3D" id="1.20.120.620">
    <property type="entry name" value="Backbone structure of the membrane domain of e. Coli histidine kinase receptor kdpd"/>
    <property type="match status" value="1"/>
</dbReference>
<evidence type="ECO:0000256" key="5">
    <source>
        <dbReference type="ARBA" id="ARBA00022741"/>
    </source>
</evidence>
<dbReference type="InterPro" id="IPR038318">
    <property type="entry name" value="KdpD_sf"/>
</dbReference>
<dbReference type="Gene3D" id="3.30.450.40">
    <property type="match status" value="1"/>
</dbReference>
<dbReference type="PANTHER" id="PTHR45569:SF1">
    <property type="entry name" value="SENSOR PROTEIN KDPD"/>
    <property type="match status" value="1"/>
</dbReference>
<protein>
    <recommendedName>
        <fullName evidence="12">Sensor protein KdpD transmembrane domain-containing protein</fullName>
    </recommendedName>
</protein>
<dbReference type="InterPro" id="IPR052023">
    <property type="entry name" value="Histidine_kinase_KdpD"/>
</dbReference>
<dbReference type="PANTHER" id="PTHR45569">
    <property type="entry name" value="SENSOR PROTEIN KDPD"/>
    <property type="match status" value="1"/>
</dbReference>
<name>A0A1M5KBN7_9BRAD</name>
<feature type="transmembrane region" description="Helical" evidence="11">
    <location>
        <begin position="64"/>
        <end position="91"/>
    </location>
</feature>
<keyword evidence="3" id="KW-0808">Transferase</keyword>
<keyword evidence="5" id="KW-0547">Nucleotide-binding</keyword>
<keyword evidence="7" id="KW-0067">ATP-binding</keyword>
<evidence type="ECO:0000313" key="14">
    <source>
        <dbReference type="Proteomes" id="UP000190675"/>
    </source>
</evidence>
<evidence type="ECO:0000256" key="9">
    <source>
        <dbReference type="ARBA" id="ARBA00023012"/>
    </source>
</evidence>
<evidence type="ECO:0000256" key="1">
    <source>
        <dbReference type="ARBA" id="ARBA00004141"/>
    </source>
</evidence>
<keyword evidence="10 11" id="KW-0472">Membrane</keyword>
<evidence type="ECO:0000256" key="7">
    <source>
        <dbReference type="ARBA" id="ARBA00022840"/>
    </source>
</evidence>
<feature type="transmembrane region" description="Helical" evidence="11">
    <location>
        <begin position="31"/>
        <end position="52"/>
    </location>
</feature>
<feature type="transmembrane region" description="Helical" evidence="11">
    <location>
        <begin position="111"/>
        <end position="131"/>
    </location>
</feature>
<keyword evidence="9" id="KW-0902">Two-component regulatory system</keyword>
<evidence type="ECO:0000256" key="11">
    <source>
        <dbReference type="SAM" id="Phobius"/>
    </source>
</evidence>
<evidence type="ECO:0000313" key="13">
    <source>
        <dbReference type="EMBL" id="SHG50157.1"/>
    </source>
</evidence>
<dbReference type="Pfam" id="PF13493">
    <property type="entry name" value="DUF4118"/>
    <property type="match status" value="1"/>
</dbReference>
<evidence type="ECO:0000256" key="3">
    <source>
        <dbReference type="ARBA" id="ARBA00022679"/>
    </source>
</evidence>
<evidence type="ECO:0000256" key="4">
    <source>
        <dbReference type="ARBA" id="ARBA00022692"/>
    </source>
</evidence>
<evidence type="ECO:0000256" key="2">
    <source>
        <dbReference type="ARBA" id="ARBA00022553"/>
    </source>
</evidence>
<evidence type="ECO:0000256" key="6">
    <source>
        <dbReference type="ARBA" id="ARBA00022777"/>
    </source>
</evidence>
<accession>A0A1M5KBN7</accession>
<organism evidence="13 14">
    <name type="scientific">Bradyrhizobium erythrophlei</name>
    <dbReference type="NCBI Taxonomy" id="1437360"/>
    <lineage>
        <taxon>Bacteria</taxon>
        <taxon>Pseudomonadati</taxon>
        <taxon>Pseudomonadota</taxon>
        <taxon>Alphaproteobacteria</taxon>
        <taxon>Hyphomicrobiales</taxon>
        <taxon>Nitrobacteraceae</taxon>
        <taxon>Bradyrhizobium</taxon>
    </lineage>
</organism>
<dbReference type="Proteomes" id="UP000190675">
    <property type="component" value="Chromosome I"/>
</dbReference>
<feature type="domain" description="Sensor protein KdpD transmembrane" evidence="12">
    <location>
        <begin position="35"/>
        <end position="139"/>
    </location>
</feature>
<dbReference type="GO" id="GO:0000155">
    <property type="term" value="F:phosphorelay sensor kinase activity"/>
    <property type="evidence" value="ECO:0007669"/>
    <property type="project" value="TreeGrafter"/>
</dbReference>
<dbReference type="OrthoDB" id="8207353at2"/>
<gene>
    <name evidence="13" type="ORF">SAMN05444169_2757</name>
</gene>
<evidence type="ECO:0000259" key="12">
    <source>
        <dbReference type="Pfam" id="PF13493"/>
    </source>
</evidence>
<dbReference type="RefSeq" id="WP_079566440.1">
    <property type="nucleotide sequence ID" value="NZ_LT670818.1"/>
</dbReference>